<organism evidence="3 4">
    <name type="scientific">Dentiscutata erythropus</name>
    <dbReference type="NCBI Taxonomy" id="1348616"/>
    <lineage>
        <taxon>Eukaryota</taxon>
        <taxon>Fungi</taxon>
        <taxon>Fungi incertae sedis</taxon>
        <taxon>Mucoromycota</taxon>
        <taxon>Glomeromycotina</taxon>
        <taxon>Glomeromycetes</taxon>
        <taxon>Diversisporales</taxon>
        <taxon>Gigasporaceae</taxon>
        <taxon>Dentiscutata</taxon>
    </lineage>
</organism>
<dbReference type="PROSITE" id="PS50030">
    <property type="entry name" value="UBA"/>
    <property type="match status" value="1"/>
</dbReference>
<keyword evidence="1" id="KW-0175">Coiled coil</keyword>
<comment type="caution">
    <text evidence="3">The sequence shown here is derived from an EMBL/GenBank/DDBJ whole genome shotgun (WGS) entry which is preliminary data.</text>
</comment>
<dbReference type="PANTHER" id="PTHR39597:SF1">
    <property type="entry name" value="UBA DOMAIN-CONTAINING PROTEIN RUP1"/>
    <property type="match status" value="1"/>
</dbReference>
<evidence type="ECO:0000259" key="2">
    <source>
        <dbReference type="PROSITE" id="PS50030"/>
    </source>
</evidence>
<dbReference type="AlphaFoldDB" id="A0A9N8ZBI0"/>
<dbReference type="Gene3D" id="3.90.70.10">
    <property type="entry name" value="Cysteine proteinases"/>
    <property type="match status" value="1"/>
</dbReference>
<dbReference type="PANTHER" id="PTHR39597">
    <property type="entry name" value="UBA DOMAIN-CONTAINING PROTEIN RUP1"/>
    <property type="match status" value="1"/>
</dbReference>
<gene>
    <name evidence="3" type="ORF">DERYTH_LOCUS1991</name>
</gene>
<dbReference type="Gene3D" id="1.10.8.10">
    <property type="entry name" value="DNA helicase RuvA subunit, C-terminal domain"/>
    <property type="match status" value="1"/>
</dbReference>
<dbReference type="InterPro" id="IPR055335">
    <property type="entry name" value="Ucp6/RUP1"/>
</dbReference>
<evidence type="ECO:0000256" key="1">
    <source>
        <dbReference type="SAM" id="Coils"/>
    </source>
</evidence>
<dbReference type="GO" id="GO:0016579">
    <property type="term" value="P:protein deubiquitination"/>
    <property type="evidence" value="ECO:0007669"/>
    <property type="project" value="InterPro"/>
</dbReference>
<dbReference type="Proteomes" id="UP000789405">
    <property type="component" value="Unassembled WGS sequence"/>
</dbReference>
<dbReference type="InterPro" id="IPR009060">
    <property type="entry name" value="UBA-like_sf"/>
</dbReference>
<proteinExistence type="predicted"/>
<dbReference type="SUPFAM" id="SSF46934">
    <property type="entry name" value="UBA-like"/>
    <property type="match status" value="1"/>
</dbReference>
<sequence>MERSSIEAIVQLGVSESKAVEALKKFGGDVDRAANFIYENLDNMFTDPEETPGLAPLGSDSQTSNWEDRGGGSVLGCFDRTNDSSSLENDRDMKTAMEASMADKENEDLQKAIDRSKTDSYAGALIPYNGGGYKQKDKSLTQPLFHIPVFRLSLLAFRPTKDDWGNVEGYWKGQKHYNYDDRSKFYSTNRQESLKCNQRTYGDSSLLMEVLDFDEKVIWNEAEVVCKIYPSCLTVYDALDRVMQESGGNSRKPFFTQLAHILIMNLKHKDKDSNTCYPSFGGESTFQVLKELYMDRYMFENNEFIENCWQKIEIMKNELKKINQSIDKIIKFQGKYNGPDLLKGSIEHFQQKCKKAEEKGASDNNALQTKAWLENFLDKVEQKLHALLEKKDELEQKIRQMFDKPDMKKCHYRLKAVLVHNGQSGQGNYWAYIWVSRCSKSDTHNPSTIDNGNWMKFQDNTVEEEIFIQATVFTHFFYVNAKVDYNFPSLENVIPDSLKAFVEKDNQILEEEIGNEFRQVDAELPDSNAMDSTWESDSTACGGLSDSEKNIQARVDTITEQANNIKIYDSKILQRIEFFFVKLGQSEAIKSLLTEYIDSKFTSALDWSDPIPLVENYRRDTRYVKVIDSFNEFKEISQCIIEGLDQMIKKEYIRAIGYFYKALELEESWLKQITFSSEFIMVNVESLRRTNFILSYAKICLKAKRSELFEQAIRDATFVLKTFMVFVKNCRTDVLFNEFLQEWTSIQSSADKIHENLISELIREYISVIDTNDGDELSPPFKYPDEIGMDNDTTLCERYDKLTWRCKAVYKEYNPPDPKN</sequence>
<dbReference type="SUPFAM" id="SSF54001">
    <property type="entry name" value="Cysteine proteinases"/>
    <property type="match status" value="1"/>
</dbReference>
<feature type="coiled-coil region" evidence="1">
    <location>
        <begin position="377"/>
        <end position="404"/>
    </location>
</feature>
<dbReference type="EMBL" id="CAJVPY010000594">
    <property type="protein sequence ID" value="CAG8482348.1"/>
    <property type="molecule type" value="Genomic_DNA"/>
</dbReference>
<reference evidence="3" key="1">
    <citation type="submission" date="2021-06" db="EMBL/GenBank/DDBJ databases">
        <authorList>
            <person name="Kallberg Y."/>
            <person name="Tangrot J."/>
            <person name="Rosling A."/>
        </authorList>
    </citation>
    <scope>NUCLEOTIDE SEQUENCE</scope>
    <source>
        <strain evidence="3">MA453B</strain>
    </source>
</reference>
<dbReference type="InterPro" id="IPR038765">
    <property type="entry name" value="Papain-like_cys_pep_sf"/>
</dbReference>
<dbReference type="GO" id="GO:0004843">
    <property type="term" value="F:cysteine-type deubiquitinase activity"/>
    <property type="evidence" value="ECO:0007669"/>
    <property type="project" value="InterPro"/>
</dbReference>
<evidence type="ECO:0000313" key="4">
    <source>
        <dbReference type="Proteomes" id="UP000789405"/>
    </source>
</evidence>
<dbReference type="InterPro" id="IPR001394">
    <property type="entry name" value="Peptidase_C19_UCH"/>
</dbReference>
<dbReference type="OrthoDB" id="443682at2759"/>
<dbReference type="Pfam" id="PF00443">
    <property type="entry name" value="UCH"/>
    <property type="match status" value="1"/>
</dbReference>
<keyword evidence="4" id="KW-1185">Reference proteome</keyword>
<dbReference type="SMART" id="SM00165">
    <property type="entry name" value="UBA"/>
    <property type="match status" value="1"/>
</dbReference>
<dbReference type="InterPro" id="IPR015940">
    <property type="entry name" value="UBA"/>
</dbReference>
<protein>
    <submittedName>
        <fullName evidence="3">329_t:CDS:1</fullName>
    </submittedName>
</protein>
<name>A0A9N8ZBI0_9GLOM</name>
<evidence type="ECO:0000313" key="3">
    <source>
        <dbReference type="EMBL" id="CAG8482348.1"/>
    </source>
</evidence>
<feature type="domain" description="UBA" evidence="2">
    <location>
        <begin position="1"/>
        <end position="40"/>
    </location>
</feature>
<dbReference type="GO" id="GO:0005829">
    <property type="term" value="C:cytosol"/>
    <property type="evidence" value="ECO:0007669"/>
    <property type="project" value="TreeGrafter"/>
</dbReference>
<dbReference type="GO" id="GO:0005634">
    <property type="term" value="C:nucleus"/>
    <property type="evidence" value="ECO:0007669"/>
    <property type="project" value="TreeGrafter"/>
</dbReference>
<accession>A0A9N8ZBI0</accession>